<sequence length="100" mass="11712">MADGRRKQQKQLVPMNNGARIDSNDIIIEILSRLPRNSLRRCRCVCKSWRALISDPDFIRIHAVRGLNNDLKLLMFDMWGNPMSIDYESFSSLLVQAWKY</sequence>
<evidence type="ECO:0000313" key="2">
    <source>
        <dbReference type="EMBL" id="RXH67772.1"/>
    </source>
</evidence>
<dbReference type="PANTHER" id="PTHR31672:SF13">
    <property type="entry name" value="F-BOX PROTEIN CPR30-LIKE"/>
    <property type="match status" value="1"/>
</dbReference>
<dbReference type="SMART" id="SM00256">
    <property type="entry name" value="FBOX"/>
    <property type="match status" value="1"/>
</dbReference>
<dbReference type="SUPFAM" id="SSF81383">
    <property type="entry name" value="F-box domain"/>
    <property type="match status" value="1"/>
</dbReference>
<name>A0A498HD32_MALDO</name>
<accession>A0A498HD32</accession>
<dbReference type="AlphaFoldDB" id="A0A498HD32"/>
<comment type="caution">
    <text evidence="2">The sequence shown here is derived from an EMBL/GenBank/DDBJ whole genome shotgun (WGS) entry which is preliminary data.</text>
</comment>
<dbReference type="Proteomes" id="UP000290289">
    <property type="component" value="Chromosome 17"/>
</dbReference>
<dbReference type="EMBL" id="RDQH01000343">
    <property type="protein sequence ID" value="RXH67772.1"/>
    <property type="molecule type" value="Genomic_DNA"/>
</dbReference>
<keyword evidence="3" id="KW-1185">Reference proteome</keyword>
<evidence type="ECO:0000259" key="1">
    <source>
        <dbReference type="SMART" id="SM00256"/>
    </source>
</evidence>
<evidence type="ECO:0000313" key="3">
    <source>
        <dbReference type="Proteomes" id="UP000290289"/>
    </source>
</evidence>
<dbReference type="InterPro" id="IPR050796">
    <property type="entry name" value="SCF_F-box_component"/>
</dbReference>
<dbReference type="Gene3D" id="1.20.1280.50">
    <property type="match status" value="1"/>
</dbReference>
<gene>
    <name evidence="2" type="ORF">DVH24_027919</name>
</gene>
<dbReference type="InterPro" id="IPR001810">
    <property type="entry name" value="F-box_dom"/>
</dbReference>
<feature type="domain" description="F-box" evidence="1">
    <location>
        <begin position="24"/>
        <end position="62"/>
    </location>
</feature>
<dbReference type="SMR" id="A0A498HD32"/>
<dbReference type="InterPro" id="IPR036047">
    <property type="entry name" value="F-box-like_dom_sf"/>
</dbReference>
<dbReference type="Pfam" id="PF00646">
    <property type="entry name" value="F-box"/>
    <property type="match status" value="1"/>
</dbReference>
<proteinExistence type="predicted"/>
<protein>
    <recommendedName>
        <fullName evidence="1">F-box domain-containing protein</fullName>
    </recommendedName>
</protein>
<reference evidence="2 3" key="1">
    <citation type="submission" date="2018-10" db="EMBL/GenBank/DDBJ databases">
        <title>A high-quality apple genome assembly.</title>
        <authorList>
            <person name="Hu J."/>
        </authorList>
    </citation>
    <scope>NUCLEOTIDE SEQUENCE [LARGE SCALE GENOMIC DNA]</scope>
    <source>
        <strain evidence="3">cv. HFTH1</strain>
        <tissue evidence="2">Young leaf</tissue>
    </source>
</reference>
<dbReference type="CDD" id="cd22157">
    <property type="entry name" value="F-box_AtFBW1-like"/>
    <property type="match status" value="1"/>
</dbReference>
<organism evidence="2 3">
    <name type="scientific">Malus domestica</name>
    <name type="common">Apple</name>
    <name type="synonym">Pyrus malus</name>
    <dbReference type="NCBI Taxonomy" id="3750"/>
    <lineage>
        <taxon>Eukaryota</taxon>
        <taxon>Viridiplantae</taxon>
        <taxon>Streptophyta</taxon>
        <taxon>Embryophyta</taxon>
        <taxon>Tracheophyta</taxon>
        <taxon>Spermatophyta</taxon>
        <taxon>Magnoliopsida</taxon>
        <taxon>eudicotyledons</taxon>
        <taxon>Gunneridae</taxon>
        <taxon>Pentapetalae</taxon>
        <taxon>rosids</taxon>
        <taxon>fabids</taxon>
        <taxon>Rosales</taxon>
        <taxon>Rosaceae</taxon>
        <taxon>Amygdaloideae</taxon>
        <taxon>Maleae</taxon>
        <taxon>Malus</taxon>
    </lineage>
</organism>
<dbReference type="PANTHER" id="PTHR31672">
    <property type="entry name" value="BNACNNG10540D PROTEIN"/>
    <property type="match status" value="1"/>
</dbReference>